<evidence type="ECO:0000313" key="1">
    <source>
        <dbReference type="EMBL" id="KGK34697.1"/>
    </source>
</evidence>
<dbReference type="HOGENOM" id="CLU_3050624_0_0_1"/>
<protein>
    <submittedName>
        <fullName evidence="1">Uncharacterized protein</fullName>
    </submittedName>
</protein>
<organism evidence="1 2">
    <name type="scientific">Pichia kudriavzevii</name>
    <name type="common">Yeast</name>
    <name type="synonym">Issatchenkia orientalis</name>
    <dbReference type="NCBI Taxonomy" id="4909"/>
    <lineage>
        <taxon>Eukaryota</taxon>
        <taxon>Fungi</taxon>
        <taxon>Dikarya</taxon>
        <taxon>Ascomycota</taxon>
        <taxon>Saccharomycotina</taxon>
        <taxon>Pichiomycetes</taxon>
        <taxon>Pichiales</taxon>
        <taxon>Pichiaceae</taxon>
        <taxon>Pichia</taxon>
    </lineage>
</organism>
<gene>
    <name evidence="1" type="ORF">JL09_g6154</name>
</gene>
<dbReference type="AlphaFoldDB" id="A0A099NRY1"/>
<evidence type="ECO:0000313" key="2">
    <source>
        <dbReference type="Proteomes" id="UP000029867"/>
    </source>
</evidence>
<proteinExistence type="predicted"/>
<dbReference type="EMBL" id="JQFK01001376">
    <property type="protein sequence ID" value="KGK34697.1"/>
    <property type="molecule type" value="Genomic_DNA"/>
</dbReference>
<reference evidence="2" key="1">
    <citation type="journal article" date="2014" name="Microb. Cell Fact.">
        <title>Exploiting Issatchenkia orientalis SD108 for succinic acid production.</title>
        <authorList>
            <person name="Xiao H."/>
            <person name="Shao Z."/>
            <person name="Jiang Y."/>
            <person name="Dole S."/>
            <person name="Zhao H."/>
        </authorList>
    </citation>
    <scope>NUCLEOTIDE SEQUENCE [LARGE SCALE GENOMIC DNA]</scope>
    <source>
        <strain evidence="2">SD108</strain>
    </source>
</reference>
<comment type="caution">
    <text evidence="1">The sequence shown here is derived from an EMBL/GenBank/DDBJ whole genome shotgun (WGS) entry which is preliminary data.</text>
</comment>
<dbReference type="Proteomes" id="UP000029867">
    <property type="component" value="Unassembled WGS sequence"/>
</dbReference>
<accession>A0A099NRY1</accession>
<sequence>MFLINNVLITINYQNYDSKQPTQYFSSMIGTLNSDNTSNQTNIAPYNLVLVRHD</sequence>
<name>A0A099NRY1_PICKU</name>